<dbReference type="EMBL" id="QXFT01000370">
    <property type="protein sequence ID" value="KAE9345867.1"/>
    <property type="molecule type" value="Genomic_DNA"/>
</dbReference>
<dbReference type="CDD" id="cd00051">
    <property type="entry name" value="EFh"/>
    <property type="match status" value="2"/>
</dbReference>
<dbReference type="InterPro" id="IPR050145">
    <property type="entry name" value="Centrin_CML-like"/>
</dbReference>
<dbReference type="Gene3D" id="1.10.238.10">
    <property type="entry name" value="EF-hand"/>
    <property type="match status" value="2"/>
</dbReference>
<evidence type="ECO:0000256" key="3">
    <source>
        <dbReference type="SAM" id="MobiDB-lite"/>
    </source>
</evidence>
<gene>
    <name evidence="5" type="ORF">PR003_g7727</name>
</gene>
<dbReference type="FunFam" id="1.10.238.10:FF:000003">
    <property type="entry name" value="Calmodulin A"/>
    <property type="match status" value="1"/>
</dbReference>
<dbReference type="PROSITE" id="PS00018">
    <property type="entry name" value="EF_HAND_1"/>
    <property type="match status" value="2"/>
</dbReference>
<comment type="caution">
    <text evidence="5">The sequence shown here is derived from an EMBL/GenBank/DDBJ whole genome shotgun (WGS) entry which is preliminary data.</text>
</comment>
<feature type="compositionally biased region" description="Polar residues" evidence="3">
    <location>
        <begin position="1"/>
        <end position="22"/>
    </location>
</feature>
<protein>
    <recommendedName>
        <fullName evidence="4">EF-hand domain-containing protein</fullName>
    </recommendedName>
</protein>
<reference evidence="5 6" key="1">
    <citation type="submission" date="2018-08" db="EMBL/GenBank/DDBJ databases">
        <title>Genomic investigation of the strawberry pathogen Phytophthora fragariae indicates pathogenicity is determined by transcriptional variation in three key races.</title>
        <authorList>
            <person name="Adams T.M."/>
            <person name="Armitage A.D."/>
            <person name="Sobczyk M.K."/>
            <person name="Bates H.J."/>
            <person name="Dunwell J.M."/>
            <person name="Nellist C.F."/>
            <person name="Harrison R.J."/>
        </authorList>
    </citation>
    <scope>NUCLEOTIDE SEQUENCE [LARGE SCALE GENOMIC DNA]</scope>
    <source>
        <strain evidence="5 6">SCRP333</strain>
    </source>
</reference>
<evidence type="ECO:0000259" key="4">
    <source>
        <dbReference type="PROSITE" id="PS50222"/>
    </source>
</evidence>
<evidence type="ECO:0000256" key="1">
    <source>
        <dbReference type="ARBA" id="ARBA00022737"/>
    </source>
</evidence>
<feature type="domain" description="EF-hand" evidence="4">
    <location>
        <begin position="312"/>
        <end position="347"/>
    </location>
</feature>
<dbReference type="SMART" id="SM00054">
    <property type="entry name" value="EFh"/>
    <property type="match status" value="4"/>
</dbReference>
<dbReference type="Proteomes" id="UP000434957">
    <property type="component" value="Unassembled WGS sequence"/>
</dbReference>
<sequence>MKATLVSPQCRSPSNYRSNASEKVTPLVLRTEVRRLSALTPSNSSRSTDERRDGSITPKQASNTIAHEATELPGLQSGGNNAHEAISSRRSAINHYLAHESDTSRTRTSVEKEKVALANNRAKLYDVFIEKYGSVRAVFRAFDNDGNGMISAQRFHDMVEAAELDLAPEETRALCRTADINGDNTVAFHEFVQMFCPSATTADPTASAISAYSPVKDPFGPTRDPSSSVAIKYRTPLELSPRSRRRMKQLRKQVTDELRRKHGLAIGVRGGKPEQLLAYAFKNVDSDNDGFLSYSEVEHALGRGFLQMEDVIPAVEMREMLQLMDRNGDEQISLREFVHYFAVGEREVATDLIDNARKKELVALHAKRTVELTPRDIVDPLFAERKNAVLQQEDPRPHTKEVTPGTCLPEGLCKRTAAIINAVRGAASPAQILSGEFDRESKRALPTSTSSLQLEIDRRPATSCGTGGQAVVVLSPVSPDRFYHRRRERTDWTRVGVGGNGIGPDTGMYQSTQERFQTTTGEAYSPLYRAPPSAKRDSDDSFLMMRAGRPSTTIEEDARRARRKARYERTQALVQEFDNVHAQEERLKDWKSRANVRKVAGERFCYLDRLQDREQRVASREDRMQRRHGGASFLRMWAGSADSQFNQPPG</sequence>
<dbReference type="Pfam" id="PF13499">
    <property type="entry name" value="EF-hand_7"/>
    <property type="match status" value="2"/>
</dbReference>
<proteinExistence type="predicted"/>
<keyword evidence="2" id="KW-0106">Calcium</keyword>
<feature type="region of interest" description="Disordered" evidence="3">
    <location>
        <begin position="1"/>
        <end position="23"/>
    </location>
</feature>
<feature type="region of interest" description="Disordered" evidence="3">
    <location>
        <begin position="35"/>
        <end position="64"/>
    </location>
</feature>
<evidence type="ECO:0000256" key="2">
    <source>
        <dbReference type="ARBA" id="ARBA00022837"/>
    </source>
</evidence>
<dbReference type="AlphaFoldDB" id="A0A6A4FJ50"/>
<dbReference type="GO" id="GO:0005509">
    <property type="term" value="F:calcium ion binding"/>
    <property type="evidence" value="ECO:0007669"/>
    <property type="project" value="InterPro"/>
</dbReference>
<name>A0A6A4FJ50_9STRA</name>
<dbReference type="InterPro" id="IPR018247">
    <property type="entry name" value="EF_Hand_1_Ca_BS"/>
</dbReference>
<feature type="domain" description="EF-hand" evidence="4">
    <location>
        <begin position="130"/>
        <end position="165"/>
    </location>
</feature>
<feature type="domain" description="EF-hand" evidence="4">
    <location>
        <begin position="272"/>
        <end position="307"/>
    </location>
</feature>
<accession>A0A6A4FJ50</accession>
<evidence type="ECO:0000313" key="6">
    <source>
        <dbReference type="Proteomes" id="UP000434957"/>
    </source>
</evidence>
<dbReference type="InterPro" id="IPR002048">
    <property type="entry name" value="EF_hand_dom"/>
</dbReference>
<evidence type="ECO:0000313" key="5">
    <source>
        <dbReference type="EMBL" id="KAE9345867.1"/>
    </source>
</evidence>
<dbReference type="PROSITE" id="PS50222">
    <property type="entry name" value="EF_HAND_2"/>
    <property type="match status" value="3"/>
</dbReference>
<dbReference type="InterPro" id="IPR011992">
    <property type="entry name" value="EF-hand-dom_pair"/>
</dbReference>
<keyword evidence="6" id="KW-1185">Reference proteome</keyword>
<dbReference type="SUPFAM" id="SSF47473">
    <property type="entry name" value="EF-hand"/>
    <property type="match status" value="1"/>
</dbReference>
<dbReference type="PANTHER" id="PTHR23050">
    <property type="entry name" value="CALCIUM BINDING PROTEIN"/>
    <property type="match status" value="1"/>
</dbReference>
<keyword evidence="1" id="KW-0677">Repeat</keyword>
<organism evidence="5 6">
    <name type="scientific">Phytophthora rubi</name>
    <dbReference type="NCBI Taxonomy" id="129364"/>
    <lineage>
        <taxon>Eukaryota</taxon>
        <taxon>Sar</taxon>
        <taxon>Stramenopiles</taxon>
        <taxon>Oomycota</taxon>
        <taxon>Peronosporomycetes</taxon>
        <taxon>Peronosporales</taxon>
        <taxon>Peronosporaceae</taxon>
        <taxon>Phytophthora</taxon>
    </lineage>
</organism>